<gene>
    <name evidence="1" type="ORF">C8J24_1544</name>
</gene>
<proteinExistence type="predicted"/>
<comment type="caution">
    <text evidence="1">The sequence shown here is derived from an EMBL/GenBank/DDBJ whole genome shotgun (WGS) entry which is preliminary data.</text>
</comment>
<keyword evidence="2" id="KW-1185">Reference proteome</keyword>
<sequence length="67" mass="6915">MIGRIISALVGREMGRRSGGSGGTSGAVKGVVAMSVLRRMGPLGMILGGGYAAKKAYDRNRARKSGY</sequence>
<dbReference type="EMBL" id="PZZN01000002">
    <property type="protein sequence ID" value="PTM45329.1"/>
    <property type="molecule type" value="Genomic_DNA"/>
</dbReference>
<dbReference type="AlphaFoldDB" id="A0A2T4YP95"/>
<evidence type="ECO:0000313" key="2">
    <source>
        <dbReference type="Proteomes" id="UP000240996"/>
    </source>
</evidence>
<dbReference type="Proteomes" id="UP000240996">
    <property type="component" value="Unassembled WGS sequence"/>
</dbReference>
<accession>A0A2T4YP95</accession>
<organism evidence="1 2">
    <name type="scientific">Sphingomonas aerolata</name>
    <dbReference type="NCBI Taxonomy" id="185951"/>
    <lineage>
        <taxon>Bacteria</taxon>
        <taxon>Pseudomonadati</taxon>
        <taxon>Pseudomonadota</taxon>
        <taxon>Alphaproteobacteria</taxon>
        <taxon>Sphingomonadales</taxon>
        <taxon>Sphingomonadaceae</taxon>
        <taxon>Sphingomonas</taxon>
    </lineage>
</organism>
<dbReference type="RefSeq" id="WP_031440271.1">
    <property type="nucleotide sequence ID" value="NZ_JAPZPT010000001.1"/>
</dbReference>
<name>A0A2T4YP95_9SPHN</name>
<reference evidence="1 2" key="1">
    <citation type="submission" date="2018-04" db="EMBL/GenBank/DDBJ databases">
        <title>Genomic Encyclopedia of Type Strains, Phase III (KMG-III): the genomes of soil and plant-associated and newly described type strains.</title>
        <authorList>
            <person name="Whitman W."/>
        </authorList>
    </citation>
    <scope>NUCLEOTIDE SEQUENCE [LARGE SCALE GENOMIC DNA]</scope>
    <source>
        <strain evidence="1 2">NW12</strain>
    </source>
</reference>
<protein>
    <submittedName>
        <fullName evidence="1">Uncharacterized protein</fullName>
    </submittedName>
</protein>
<evidence type="ECO:0000313" key="1">
    <source>
        <dbReference type="EMBL" id="PTM45329.1"/>
    </source>
</evidence>